<dbReference type="Proteomes" id="UP000763447">
    <property type="component" value="Unassembled WGS sequence"/>
</dbReference>
<feature type="transmembrane region" description="Helical" evidence="1">
    <location>
        <begin position="6"/>
        <end position="26"/>
    </location>
</feature>
<dbReference type="NCBIfam" id="NF033608">
    <property type="entry name" value="type_I_tox_Fst"/>
    <property type="match status" value="1"/>
</dbReference>
<keyword evidence="1" id="KW-0812">Transmembrane</keyword>
<accession>A0ABX1KVW2</accession>
<sequence>MTAFILTILASVISGILVALFANWLGRKH</sequence>
<evidence type="ECO:0000313" key="2">
    <source>
        <dbReference type="EMBL" id="NLR17480.1"/>
    </source>
</evidence>
<comment type="caution">
    <text evidence="2">The sequence shown here is derived from an EMBL/GenBank/DDBJ whole genome shotgun (WGS) entry which is preliminary data.</text>
</comment>
<keyword evidence="1" id="KW-1133">Transmembrane helix</keyword>
<proteinExistence type="predicted"/>
<keyword evidence="1" id="KW-0472">Membrane</keyword>
<dbReference type="RefSeq" id="WP_168924113.1">
    <property type="nucleotide sequence ID" value="NZ_JAAXLJ010000002.1"/>
</dbReference>
<name>A0ABX1KVW2_9LACO</name>
<organism evidence="2 3">
    <name type="scientific">Secundilactobacillus angelensis</name>
    <dbReference type="NCBI Taxonomy" id="2722706"/>
    <lineage>
        <taxon>Bacteria</taxon>
        <taxon>Bacillati</taxon>
        <taxon>Bacillota</taxon>
        <taxon>Bacilli</taxon>
        <taxon>Lactobacillales</taxon>
        <taxon>Lactobacillaceae</taxon>
        <taxon>Secundilactobacillus</taxon>
    </lineage>
</organism>
<dbReference type="EMBL" id="JAAXLJ010000002">
    <property type="protein sequence ID" value="NLR17480.1"/>
    <property type="molecule type" value="Genomic_DNA"/>
</dbReference>
<gene>
    <name evidence="2" type="ORF">HC026_00955</name>
</gene>
<keyword evidence="3" id="KW-1185">Reference proteome</keyword>
<evidence type="ECO:0000256" key="1">
    <source>
        <dbReference type="SAM" id="Phobius"/>
    </source>
</evidence>
<protein>
    <submittedName>
        <fullName evidence="2">Type I toxin-antitoxin system Fst family toxin</fullName>
    </submittedName>
</protein>
<evidence type="ECO:0000313" key="3">
    <source>
        <dbReference type="Proteomes" id="UP000763447"/>
    </source>
</evidence>
<reference evidence="2 3" key="1">
    <citation type="submission" date="2020-04" db="EMBL/GenBank/DDBJ databases">
        <title>A novel species of genus Lactobacillus that was isolated from fermented food Zha-chili.</title>
        <authorList>
            <person name="Zhang Z."/>
        </authorList>
    </citation>
    <scope>NUCLEOTIDE SEQUENCE [LARGE SCALE GENOMIC DNA]</scope>
    <source>
        <strain evidence="3">HBUAS51383</strain>
    </source>
</reference>